<dbReference type="PROSITE" id="PS00108">
    <property type="entry name" value="PROTEIN_KINASE_ST"/>
    <property type="match status" value="1"/>
</dbReference>
<reference evidence="4 5" key="1">
    <citation type="submission" date="2023-12" db="EMBL/GenBank/DDBJ databases">
        <title>A high-quality genome assembly for Dillenia turbinata (Dilleniales).</title>
        <authorList>
            <person name="Chanderbali A."/>
        </authorList>
    </citation>
    <scope>NUCLEOTIDE SEQUENCE [LARGE SCALE GENOMIC DNA]</scope>
    <source>
        <strain evidence="4">LSX21</strain>
        <tissue evidence="4">Leaf</tissue>
    </source>
</reference>
<gene>
    <name evidence="4" type="ORF">RJ641_004786</name>
</gene>
<dbReference type="Pfam" id="PF00069">
    <property type="entry name" value="Pkinase"/>
    <property type="match status" value="1"/>
</dbReference>
<evidence type="ECO:0000313" key="5">
    <source>
        <dbReference type="Proteomes" id="UP001370490"/>
    </source>
</evidence>
<dbReference type="GO" id="GO:0005524">
    <property type="term" value="F:ATP binding"/>
    <property type="evidence" value="ECO:0007669"/>
    <property type="project" value="InterPro"/>
</dbReference>
<dbReference type="InterPro" id="IPR011009">
    <property type="entry name" value="Kinase-like_dom_sf"/>
</dbReference>
<evidence type="ECO:0000259" key="3">
    <source>
        <dbReference type="PROSITE" id="PS50011"/>
    </source>
</evidence>
<comment type="caution">
    <text evidence="4">The sequence shown here is derived from an EMBL/GenBank/DDBJ whole genome shotgun (WGS) entry which is preliminary data.</text>
</comment>
<keyword evidence="5" id="KW-1185">Reference proteome</keyword>
<name>A0AAN8ZAF5_9MAGN</name>
<dbReference type="InterPro" id="IPR008271">
    <property type="entry name" value="Ser/Thr_kinase_AS"/>
</dbReference>
<dbReference type="InterPro" id="IPR050235">
    <property type="entry name" value="CK1_Ser-Thr_kinase"/>
</dbReference>
<dbReference type="Proteomes" id="UP001370490">
    <property type="component" value="Unassembled WGS sequence"/>
</dbReference>
<evidence type="ECO:0000256" key="1">
    <source>
        <dbReference type="ARBA" id="ARBA00005926"/>
    </source>
</evidence>
<protein>
    <recommendedName>
        <fullName evidence="2">non-specific serine/threonine protein kinase</fullName>
        <ecNumber evidence="2">2.7.11.1</ecNumber>
    </recommendedName>
</protein>
<dbReference type="PANTHER" id="PTHR11909">
    <property type="entry name" value="CASEIN KINASE-RELATED"/>
    <property type="match status" value="1"/>
</dbReference>
<organism evidence="4 5">
    <name type="scientific">Dillenia turbinata</name>
    <dbReference type="NCBI Taxonomy" id="194707"/>
    <lineage>
        <taxon>Eukaryota</taxon>
        <taxon>Viridiplantae</taxon>
        <taxon>Streptophyta</taxon>
        <taxon>Embryophyta</taxon>
        <taxon>Tracheophyta</taxon>
        <taxon>Spermatophyta</taxon>
        <taxon>Magnoliopsida</taxon>
        <taxon>eudicotyledons</taxon>
        <taxon>Gunneridae</taxon>
        <taxon>Pentapetalae</taxon>
        <taxon>Dilleniales</taxon>
        <taxon>Dilleniaceae</taxon>
        <taxon>Dillenia</taxon>
    </lineage>
</organism>
<comment type="similarity">
    <text evidence="1">Belongs to the protein kinase superfamily. CK1 Ser/Thr protein kinase family. Casein kinase I subfamily.</text>
</comment>
<dbReference type="Gene3D" id="1.10.510.10">
    <property type="entry name" value="Transferase(Phosphotransferase) domain 1"/>
    <property type="match status" value="1"/>
</dbReference>
<evidence type="ECO:0000256" key="2">
    <source>
        <dbReference type="ARBA" id="ARBA00012513"/>
    </source>
</evidence>
<dbReference type="AlphaFoldDB" id="A0AAN8ZAF5"/>
<dbReference type="EC" id="2.7.11.1" evidence="2"/>
<dbReference type="InterPro" id="IPR000719">
    <property type="entry name" value="Prot_kinase_dom"/>
</dbReference>
<proteinExistence type="inferred from homology"/>
<keyword evidence="4" id="KW-0808">Transferase</keyword>
<sequence>MEIGSGSFSEIFLATHVDAYQIVAVNILEAKIYDILQGGSGIPGIRWAGTDGEDNVFVLDLLGPSLEDLFVYCGRKFSLKTVLMLADQMITRMEYVHAKRFLHKDIKPVNFLMGLCQKANQVYIIDYRLTKRYWDSTTNHHIP</sequence>
<dbReference type="SUPFAM" id="SSF56112">
    <property type="entry name" value="Protein kinase-like (PK-like)"/>
    <property type="match status" value="1"/>
</dbReference>
<dbReference type="EMBL" id="JBAMMX010000012">
    <property type="protein sequence ID" value="KAK6930692.1"/>
    <property type="molecule type" value="Genomic_DNA"/>
</dbReference>
<evidence type="ECO:0000313" key="4">
    <source>
        <dbReference type="EMBL" id="KAK6930692.1"/>
    </source>
</evidence>
<feature type="domain" description="Protein kinase" evidence="3">
    <location>
        <begin position="1"/>
        <end position="143"/>
    </location>
</feature>
<keyword evidence="4" id="KW-0418">Kinase</keyword>
<dbReference type="PROSITE" id="PS50011">
    <property type="entry name" value="PROTEIN_KINASE_DOM"/>
    <property type="match status" value="1"/>
</dbReference>
<dbReference type="GO" id="GO:0004674">
    <property type="term" value="F:protein serine/threonine kinase activity"/>
    <property type="evidence" value="ECO:0007669"/>
    <property type="project" value="UniProtKB-EC"/>
</dbReference>
<accession>A0AAN8ZAF5</accession>